<feature type="transmembrane region" description="Helical" evidence="5">
    <location>
        <begin position="76"/>
        <end position="100"/>
    </location>
</feature>
<dbReference type="InterPro" id="IPR059112">
    <property type="entry name" value="CysZ/EI24"/>
</dbReference>
<dbReference type="EMBL" id="KZ989232">
    <property type="protein sequence ID" value="RKP27300.1"/>
    <property type="molecule type" value="Genomic_DNA"/>
</dbReference>
<evidence type="ECO:0000256" key="5">
    <source>
        <dbReference type="SAM" id="Phobius"/>
    </source>
</evidence>
<keyword evidence="7" id="KW-1185">Reference proteome</keyword>
<evidence type="ECO:0000313" key="6">
    <source>
        <dbReference type="EMBL" id="RKP27300.1"/>
    </source>
</evidence>
<dbReference type="PANTHER" id="PTHR21389">
    <property type="entry name" value="P53 INDUCED PROTEIN"/>
    <property type="match status" value="1"/>
</dbReference>
<evidence type="ECO:0000256" key="2">
    <source>
        <dbReference type="ARBA" id="ARBA00022692"/>
    </source>
</evidence>
<keyword evidence="3 5" id="KW-1133">Transmembrane helix</keyword>
<gene>
    <name evidence="6" type="ORF">SYNPS1DRAFT_21139</name>
</gene>
<name>A0A4P9Z6K0_9FUNG</name>
<reference evidence="7" key="1">
    <citation type="journal article" date="2018" name="Nat. Microbiol.">
        <title>Leveraging single-cell genomics to expand the fungal tree of life.</title>
        <authorList>
            <person name="Ahrendt S.R."/>
            <person name="Quandt C.A."/>
            <person name="Ciobanu D."/>
            <person name="Clum A."/>
            <person name="Salamov A."/>
            <person name="Andreopoulos B."/>
            <person name="Cheng J.F."/>
            <person name="Woyke T."/>
            <person name="Pelin A."/>
            <person name="Henrissat B."/>
            <person name="Reynolds N.K."/>
            <person name="Benny G.L."/>
            <person name="Smith M.E."/>
            <person name="James T.Y."/>
            <person name="Grigoriev I.V."/>
        </authorList>
    </citation>
    <scope>NUCLEOTIDE SEQUENCE [LARGE SCALE GENOMIC DNA]</scope>
    <source>
        <strain evidence="7">Benny S71-1</strain>
    </source>
</reference>
<dbReference type="PANTHER" id="PTHR21389:SF0">
    <property type="entry name" value="ETOPOSIDE-INDUCED PROTEIN 2.4 HOMOLOG"/>
    <property type="match status" value="1"/>
</dbReference>
<evidence type="ECO:0000256" key="3">
    <source>
        <dbReference type="ARBA" id="ARBA00022989"/>
    </source>
</evidence>
<keyword evidence="2 5" id="KW-0812">Transmembrane</keyword>
<dbReference type="GO" id="GO:0016236">
    <property type="term" value="P:macroautophagy"/>
    <property type="evidence" value="ECO:0007669"/>
    <property type="project" value="TreeGrafter"/>
</dbReference>
<sequence length="188" mass="21645">MDQPHVVEVADRRGSAVAEGVEAPLSFVDSLALNGHYAWSKTLQVQTAKCFLLNGLIFLGSIYLFEYLLRPSLSFFTTWFAVVSWLDMILTCAYQILWVYPIYCLSFFLNAIWYQKVADHAYCLREGKSANAHISFDRLVNRITDEVYRTLLFFNYLVFVSCIYTLPLIGPLASFVYTSWIAAFYSFE</sequence>
<dbReference type="GO" id="GO:0016020">
    <property type="term" value="C:membrane"/>
    <property type="evidence" value="ECO:0007669"/>
    <property type="project" value="UniProtKB-SubCell"/>
</dbReference>
<feature type="transmembrane region" description="Helical" evidence="5">
    <location>
        <begin position="156"/>
        <end position="185"/>
    </location>
</feature>
<protein>
    <submittedName>
        <fullName evidence="6">Etoposide-induced protein 2.4-domain-containing protein</fullName>
    </submittedName>
</protein>
<organism evidence="6 7">
    <name type="scientific">Syncephalis pseudoplumigaleata</name>
    <dbReference type="NCBI Taxonomy" id="1712513"/>
    <lineage>
        <taxon>Eukaryota</taxon>
        <taxon>Fungi</taxon>
        <taxon>Fungi incertae sedis</taxon>
        <taxon>Zoopagomycota</taxon>
        <taxon>Zoopagomycotina</taxon>
        <taxon>Zoopagomycetes</taxon>
        <taxon>Zoopagales</taxon>
        <taxon>Piptocephalidaceae</taxon>
        <taxon>Syncephalis</taxon>
    </lineage>
</organism>
<evidence type="ECO:0000313" key="7">
    <source>
        <dbReference type="Proteomes" id="UP000278143"/>
    </source>
</evidence>
<evidence type="ECO:0000256" key="4">
    <source>
        <dbReference type="ARBA" id="ARBA00023136"/>
    </source>
</evidence>
<accession>A0A4P9Z6K0</accession>
<comment type="subcellular location">
    <subcellularLocation>
        <location evidence="1">Membrane</location>
        <topology evidence="1">Multi-pass membrane protein</topology>
    </subcellularLocation>
</comment>
<dbReference type="Proteomes" id="UP000278143">
    <property type="component" value="Unassembled WGS sequence"/>
</dbReference>
<dbReference type="AlphaFoldDB" id="A0A4P9Z6K0"/>
<proteinExistence type="predicted"/>
<evidence type="ECO:0000256" key="1">
    <source>
        <dbReference type="ARBA" id="ARBA00004141"/>
    </source>
</evidence>
<feature type="transmembrane region" description="Helical" evidence="5">
    <location>
        <begin position="51"/>
        <end position="69"/>
    </location>
</feature>
<keyword evidence="4 5" id="KW-0472">Membrane</keyword>
<dbReference type="GO" id="GO:0005783">
    <property type="term" value="C:endoplasmic reticulum"/>
    <property type="evidence" value="ECO:0007669"/>
    <property type="project" value="TreeGrafter"/>
</dbReference>
<dbReference type="Pfam" id="PF07264">
    <property type="entry name" value="EI24"/>
    <property type="match status" value="1"/>
</dbReference>
<dbReference type="OrthoDB" id="266518at2759"/>